<feature type="transmembrane region" description="Helical" evidence="5">
    <location>
        <begin position="170"/>
        <end position="190"/>
    </location>
</feature>
<proteinExistence type="inferred from homology"/>
<protein>
    <submittedName>
        <fullName evidence="6">ZIP family zinc transporter</fullName>
    </submittedName>
</protein>
<keyword evidence="5" id="KW-1133">Transmembrane helix</keyword>
<keyword evidence="7" id="KW-1185">Reference proteome</keyword>
<dbReference type="EMBL" id="JACHNB010000001">
    <property type="protein sequence ID" value="MBB4743108.1"/>
    <property type="molecule type" value="Genomic_DNA"/>
</dbReference>
<dbReference type="PANTHER" id="PTHR11040">
    <property type="entry name" value="ZINC/IRON TRANSPORTER"/>
    <property type="match status" value="1"/>
</dbReference>
<dbReference type="PANTHER" id="PTHR11040:SF211">
    <property type="entry name" value="ZINC TRANSPORTER ZIP11"/>
    <property type="match status" value="1"/>
</dbReference>
<dbReference type="Proteomes" id="UP000546162">
    <property type="component" value="Unassembled WGS sequence"/>
</dbReference>
<keyword evidence="5" id="KW-0472">Membrane</keyword>
<gene>
    <name evidence="6" type="ORF">BJY16_006567</name>
</gene>
<feature type="transmembrane region" description="Helical" evidence="5">
    <location>
        <begin position="228"/>
        <end position="248"/>
    </location>
</feature>
<dbReference type="RefSeq" id="WP_185043418.1">
    <property type="nucleotide sequence ID" value="NZ_BAABFG010000005.1"/>
</dbReference>
<comment type="subcellular location">
    <subcellularLocation>
        <location evidence="1">Cell membrane</location>
        <topology evidence="1">Multi-pass membrane protein</topology>
    </subcellularLocation>
</comment>
<feature type="transmembrane region" description="Helical" evidence="5">
    <location>
        <begin position="196"/>
        <end position="216"/>
    </location>
</feature>
<accession>A0A7W7H391</accession>
<feature type="transmembrane region" description="Helical" evidence="5">
    <location>
        <begin position="64"/>
        <end position="85"/>
    </location>
</feature>
<evidence type="ECO:0000256" key="4">
    <source>
        <dbReference type="ARBA" id="ARBA00022833"/>
    </source>
</evidence>
<evidence type="ECO:0000313" key="6">
    <source>
        <dbReference type="EMBL" id="MBB4743108.1"/>
    </source>
</evidence>
<evidence type="ECO:0000256" key="3">
    <source>
        <dbReference type="ARBA" id="ARBA00022475"/>
    </source>
</evidence>
<feature type="transmembrane region" description="Helical" evidence="5">
    <location>
        <begin position="6"/>
        <end position="27"/>
    </location>
</feature>
<comment type="caution">
    <text evidence="6">The sequence shown here is derived from an EMBL/GenBank/DDBJ whole genome shotgun (WGS) entry which is preliminary data.</text>
</comment>
<dbReference type="AlphaFoldDB" id="A0A7W7H391"/>
<reference evidence="6 7" key="1">
    <citation type="submission" date="2020-08" db="EMBL/GenBank/DDBJ databases">
        <title>Sequencing the genomes of 1000 actinobacteria strains.</title>
        <authorList>
            <person name="Klenk H.-P."/>
        </authorList>
    </citation>
    <scope>NUCLEOTIDE SEQUENCE [LARGE SCALE GENOMIC DNA]</scope>
    <source>
        <strain evidence="6 7">DSM 45809</strain>
    </source>
</reference>
<keyword evidence="4" id="KW-0862">Zinc</keyword>
<evidence type="ECO:0000313" key="7">
    <source>
        <dbReference type="Proteomes" id="UP000546162"/>
    </source>
</evidence>
<dbReference type="GO" id="GO:0005886">
    <property type="term" value="C:plasma membrane"/>
    <property type="evidence" value="ECO:0007669"/>
    <property type="project" value="UniProtKB-SubCell"/>
</dbReference>
<sequence>MPQWLQAGGWGLLAGSALVLGAAIGFLVRVPQKLVASVMAFGAGVLLSAVAFELIGEADEQGGLLPTAVGAAVGACLYTGCNLLLARRGARHRKRSGDQQPSEQEQSGSGTAIALGALLDGVPESIVIGASLLGGGAVGVATVAAVFISNVPEGLSSAAGMRKAGRGKRYVFGLWTGIALVSALAAIAGYTVLGDAPAEVLAGITALAAGAILAMVTDTMIPEAFEDAHLLIGLIAVAGFLSAFALSAHAG</sequence>
<name>A0A7W7H391_9ACTN</name>
<evidence type="ECO:0000256" key="1">
    <source>
        <dbReference type="ARBA" id="ARBA00004651"/>
    </source>
</evidence>
<keyword evidence="3" id="KW-1003">Cell membrane</keyword>
<feature type="transmembrane region" description="Helical" evidence="5">
    <location>
        <begin position="34"/>
        <end position="52"/>
    </location>
</feature>
<comment type="similarity">
    <text evidence="2">Belongs to the ZIP transporter (TC 2.A.5) family.</text>
</comment>
<dbReference type="GO" id="GO:0005385">
    <property type="term" value="F:zinc ion transmembrane transporter activity"/>
    <property type="evidence" value="ECO:0007669"/>
    <property type="project" value="TreeGrafter"/>
</dbReference>
<evidence type="ECO:0000256" key="5">
    <source>
        <dbReference type="SAM" id="Phobius"/>
    </source>
</evidence>
<organism evidence="6 7">
    <name type="scientific">Actinoplanes octamycinicus</name>
    <dbReference type="NCBI Taxonomy" id="135948"/>
    <lineage>
        <taxon>Bacteria</taxon>
        <taxon>Bacillati</taxon>
        <taxon>Actinomycetota</taxon>
        <taxon>Actinomycetes</taxon>
        <taxon>Micromonosporales</taxon>
        <taxon>Micromonosporaceae</taxon>
        <taxon>Actinoplanes</taxon>
    </lineage>
</organism>
<keyword evidence="5" id="KW-0812">Transmembrane</keyword>
<evidence type="ECO:0000256" key="2">
    <source>
        <dbReference type="ARBA" id="ARBA00006939"/>
    </source>
</evidence>